<dbReference type="PANTHER" id="PTHR34763:SF1">
    <property type="entry name" value="PROTEIN FAM104A"/>
    <property type="match status" value="1"/>
</dbReference>
<evidence type="ECO:0000313" key="2">
    <source>
        <dbReference type="Proteomes" id="UP000515152"/>
    </source>
</evidence>
<feature type="compositionally biased region" description="Polar residues" evidence="1">
    <location>
        <begin position="79"/>
        <end position="93"/>
    </location>
</feature>
<protein>
    <submittedName>
        <fullName evidence="3 4">Protein FAM104A-like isoform X1</fullName>
    </submittedName>
</protein>
<dbReference type="RefSeq" id="XP_042562719.1">
    <property type="nucleotide sequence ID" value="XM_042706785.1"/>
</dbReference>
<reference evidence="3 4" key="1">
    <citation type="submission" date="2025-04" db="UniProtKB">
        <authorList>
            <consortium name="RefSeq"/>
        </authorList>
    </citation>
    <scope>IDENTIFICATION</scope>
</reference>
<sequence>MLTETRKRRRSCNSEDGQVLPQAKRPGAGNALLPELGRDAWDSESSSSDSSGISSPERLAGASGSSSMSAFGMDGRGNCVTQGPCSPTGSSNPGDEPLLAMSYHNINRVLREAHFASLKTRGHPGPT</sequence>
<evidence type="ECO:0000256" key="1">
    <source>
        <dbReference type="SAM" id="MobiDB-lite"/>
    </source>
</evidence>
<dbReference type="KEGG" id="char:122132031"/>
<dbReference type="Proteomes" id="UP000515152">
    <property type="component" value="Unplaced"/>
</dbReference>
<name>A0A8M1KK36_CLUHA</name>
<evidence type="ECO:0000313" key="4">
    <source>
        <dbReference type="RefSeq" id="XP_042562719.1"/>
    </source>
</evidence>
<dbReference type="RefSeq" id="XP_042562718.1">
    <property type="nucleotide sequence ID" value="XM_042706784.1"/>
</dbReference>
<dbReference type="Pfam" id="PF15434">
    <property type="entry name" value="FAM104"/>
    <property type="match status" value="1"/>
</dbReference>
<dbReference type="OrthoDB" id="9939148at2759"/>
<dbReference type="GeneID" id="122132031"/>
<organism evidence="2 3">
    <name type="scientific">Clupea harengus</name>
    <name type="common">Atlantic herring</name>
    <dbReference type="NCBI Taxonomy" id="7950"/>
    <lineage>
        <taxon>Eukaryota</taxon>
        <taxon>Metazoa</taxon>
        <taxon>Chordata</taxon>
        <taxon>Craniata</taxon>
        <taxon>Vertebrata</taxon>
        <taxon>Euteleostomi</taxon>
        <taxon>Actinopterygii</taxon>
        <taxon>Neopterygii</taxon>
        <taxon>Teleostei</taxon>
        <taxon>Clupei</taxon>
        <taxon>Clupeiformes</taxon>
        <taxon>Clupeoidei</taxon>
        <taxon>Clupeidae</taxon>
        <taxon>Clupea</taxon>
    </lineage>
</organism>
<feature type="compositionally biased region" description="Basic residues" evidence="1">
    <location>
        <begin position="1"/>
        <end position="11"/>
    </location>
</feature>
<evidence type="ECO:0000313" key="3">
    <source>
        <dbReference type="RefSeq" id="XP_042562718.1"/>
    </source>
</evidence>
<accession>A0A8M1KK36</accession>
<dbReference type="InterPro" id="IPR029222">
    <property type="entry name" value="VCF1/2-like"/>
</dbReference>
<gene>
    <name evidence="3 4" type="primary">si:dkey-21c1.1</name>
</gene>
<dbReference type="PANTHER" id="PTHR34763">
    <property type="entry name" value="PROTEIN FAM104A"/>
    <property type="match status" value="1"/>
</dbReference>
<feature type="region of interest" description="Disordered" evidence="1">
    <location>
        <begin position="1"/>
        <end position="99"/>
    </location>
</feature>
<feature type="compositionally biased region" description="Low complexity" evidence="1">
    <location>
        <begin position="43"/>
        <end position="73"/>
    </location>
</feature>
<keyword evidence="2" id="KW-1185">Reference proteome</keyword>
<dbReference type="AlphaFoldDB" id="A0A8M1KK36"/>
<proteinExistence type="predicted"/>